<comment type="catalytic activity">
    <reaction evidence="1">
        <text>Endonucleolytic cleavage to 5'-phosphomonoester.</text>
        <dbReference type="EC" id="3.1.26.3"/>
    </reaction>
</comment>
<keyword evidence="16" id="KW-0378">Hydrolase</keyword>
<feature type="domain" description="DRBM" evidence="29">
    <location>
        <begin position="959"/>
        <end position="1034"/>
    </location>
</feature>
<keyword evidence="18 26" id="KW-0694">RNA-binding</keyword>
<dbReference type="InterPro" id="IPR011907">
    <property type="entry name" value="RNase_III"/>
</dbReference>
<dbReference type="PANTHER" id="PTHR11207">
    <property type="entry name" value="RIBONUCLEASE III"/>
    <property type="match status" value="1"/>
</dbReference>
<evidence type="ECO:0000256" key="12">
    <source>
        <dbReference type="ARBA" id="ARBA00022723"/>
    </source>
</evidence>
<evidence type="ECO:0000256" key="11">
    <source>
        <dbReference type="ARBA" id="ARBA00022722"/>
    </source>
</evidence>
<keyword evidence="11" id="KW-0540">Nuclease</keyword>
<comment type="similarity">
    <text evidence="5">Belongs to the ribonuclease III family.</text>
</comment>
<evidence type="ECO:0000256" key="15">
    <source>
        <dbReference type="ARBA" id="ARBA00022782"/>
    </source>
</evidence>
<evidence type="ECO:0000256" key="18">
    <source>
        <dbReference type="ARBA" id="ARBA00022884"/>
    </source>
</evidence>
<comment type="function">
    <text evidence="23">Executes the initial step of microRNA (miRNA) processing in the nucleus, that is the cleavage of pri-miRNA to release pre-miRNA. Involved in pre-rRNA processing. Cleaves double-strand RNA and does not cleave single-strand RNA. Involved in fertility. Required for the function or synthesis of the let-7 miRNA.</text>
</comment>
<evidence type="ECO:0000256" key="13">
    <source>
        <dbReference type="ARBA" id="ARBA00022737"/>
    </source>
</evidence>
<comment type="cofactor">
    <cofactor evidence="2">
        <name>Mn(2+)</name>
        <dbReference type="ChEBI" id="CHEBI:29035"/>
    </cofactor>
</comment>
<dbReference type="InterPro" id="IPR058938">
    <property type="entry name" value="Helical_CED_Drosha"/>
</dbReference>
<dbReference type="PROSITE" id="PS50142">
    <property type="entry name" value="RNASE_3_2"/>
    <property type="match status" value="2"/>
</dbReference>
<comment type="cofactor">
    <cofactor evidence="3">
        <name>Mg(2+)</name>
        <dbReference type="ChEBI" id="CHEBI:18420"/>
    </cofactor>
</comment>
<evidence type="ECO:0000256" key="16">
    <source>
        <dbReference type="ARBA" id="ARBA00022801"/>
    </source>
</evidence>
<keyword evidence="14" id="KW-0255">Endonuclease</keyword>
<dbReference type="PANTHER" id="PTHR11207:SF0">
    <property type="entry name" value="RIBONUCLEASE 3"/>
    <property type="match status" value="1"/>
</dbReference>
<evidence type="ECO:0000256" key="25">
    <source>
        <dbReference type="ARBA" id="ARBA00083702"/>
    </source>
</evidence>
<evidence type="ECO:0000256" key="22">
    <source>
        <dbReference type="ARBA" id="ARBA00032486"/>
    </source>
</evidence>
<dbReference type="AlphaFoldDB" id="A0AAE9DSX7"/>
<keyword evidence="9" id="KW-0690">Ribosome biogenesis</keyword>
<dbReference type="GO" id="GO:0031054">
    <property type="term" value="P:pre-miRNA processing"/>
    <property type="evidence" value="ECO:0007669"/>
    <property type="project" value="InterPro"/>
</dbReference>
<evidence type="ECO:0000256" key="26">
    <source>
        <dbReference type="PROSITE-ProRule" id="PRU00266"/>
    </source>
</evidence>
<dbReference type="EMBL" id="CP090891">
    <property type="protein sequence ID" value="ULU10886.1"/>
    <property type="molecule type" value="Genomic_DNA"/>
</dbReference>
<accession>A0AAE9DSX7</accession>
<feature type="coiled-coil region" evidence="27">
    <location>
        <begin position="501"/>
        <end position="545"/>
    </location>
</feature>
<dbReference type="InterPro" id="IPR044442">
    <property type="entry name" value="RNAse_III_DSRM__animal"/>
</dbReference>
<dbReference type="GO" id="GO:0005634">
    <property type="term" value="C:nucleus"/>
    <property type="evidence" value="ECO:0007669"/>
    <property type="project" value="UniProtKB-SubCell"/>
</dbReference>
<evidence type="ECO:0000256" key="21">
    <source>
        <dbReference type="ARBA" id="ARBA00023242"/>
    </source>
</evidence>
<proteinExistence type="inferred from homology"/>
<dbReference type="InterPro" id="IPR000999">
    <property type="entry name" value="RNase_III_dom"/>
</dbReference>
<dbReference type="FunFam" id="3.30.160.20:FF:000012">
    <property type="entry name" value="Drosha ribonuclease III"/>
    <property type="match status" value="1"/>
</dbReference>
<dbReference type="HAMAP" id="MF_00104">
    <property type="entry name" value="RNase_III"/>
    <property type="match status" value="1"/>
</dbReference>
<evidence type="ECO:0000259" key="29">
    <source>
        <dbReference type="PROSITE" id="PS50137"/>
    </source>
</evidence>
<sequence length="1058" mass="122138">MDFTEIHKRSRRKKFQQIHQDRKDEMIQQLGRRFHNQPSTSATYPSAVEDIPLPSEVPNVFGAPPPLTNADFHRNFLVDPDVVVSHSASLIRSNRHIVKAEDAEQYMMERVGTTAERVLEDFNSRVIKPLKAKRRLQIDVPYIDHPLHSMRSKTPERKENEEDSDSEIRSSDSSSDAEYGSDVEEEPDSCRRKKRTHKIQKADSSQTKVEEKERQNTLLRMGIERKRNHPNAIDPHISYNEKGLGNDSPECRCPFPIRNRGLKHGYYAGENQVLKCSKNDRANLHYYTLHVTPAPNESQIQKTQMLINGMEYHFEGFTMVTHAPLPDCMTRRPVFKYSIDYEFQLIEEFMPTECFDPEDCNSIFEYIFHDIFELLDFDLYPKHLPPGTASCPTIHIVPRFVAMENNTTFIWSSKTVLAFFLLHGKNNMFSPEDVEKNCAMSDDAFGRTIAKLKQSIVLNPMKKPSALRADWFSRDLENKEMFLIQNTIRSQNFASPFLPQIAALEKKMSRLKQEKKDSGNKNPHYENLKAELIVLKDKHREARQLKLKLPVKDYIDTGLKPDVVAHVAMAIIASHHIRYNFSLSVFEKVIEYKFNDRRIVELALIHSSFRSYYGTTPDHVKNMISNCGYRKKYGAEERREKKKGIISLFNIMGGETSGGEPILHNERLEYLGDAVVELIASHHLFFILNHHFEGGLATYRTALVQNRNLAKLAMNCRIDEMLQFAHGADLINEAEWKHALANAFEALMAGVFLDSGIAPCDAIFSKAMYGKDPEMKKVWDHLNEHELKIEDPLGDRDLSRITPALTDFHRLEQIIGIEFNNIRLLAKAFTRRNVPFNDLTKGHNQRLEWLGDSVLQLIISDYLYRNFPLHHEGHMSLLRTSLVSNQTQSVVCDDLGFQEFVIKAPHRKNDLKMKDKADLVEAFIGALYVDKGLEYCRSFIRTVFCPRLKHFINSEKWNDAKSHLQQWCLAIRDSRNPNPAMPEYRLLGIQGPTNNRIFRVAVYFRGERLSSAAASNMHTAELKAAENALAALEKASFSRMREKYMSGRQHRLHRIFFS</sequence>
<evidence type="ECO:0000256" key="5">
    <source>
        <dbReference type="ARBA" id="ARBA00010183"/>
    </source>
</evidence>
<evidence type="ECO:0000256" key="9">
    <source>
        <dbReference type="ARBA" id="ARBA00022517"/>
    </source>
</evidence>
<comment type="subcellular location">
    <subcellularLocation>
        <location evidence="4">Nucleus</location>
    </subcellularLocation>
</comment>
<feature type="domain" description="RNase III" evidence="30">
    <location>
        <begin position="583"/>
        <end position="756"/>
    </location>
</feature>
<dbReference type="InterPro" id="IPR014720">
    <property type="entry name" value="dsRBD_dom"/>
</dbReference>
<dbReference type="Pfam" id="PF00035">
    <property type="entry name" value="dsrm"/>
    <property type="match status" value="1"/>
</dbReference>
<dbReference type="Pfam" id="PF14622">
    <property type="entry name" value="Ribonucleas_3_3"/>
    <property type="match status" value="1"/>
</dbReference>
<keyword evidence="15" id="KW-0221">Differentiation</keyword>
<evidence type="ECO:0000256" key="27">
    <source>
        <dbReference type="SAM" id="Coils"/>
    </source>
</evidence>
<protein>
    <recommendedName>
        <fullName evidence="7">Ribonuclease 3</fullName>
        <ecNumber evidence="6">3.1.26.3</ecNumber>
    </recommendedName>
    <alternativeName>
        <fullName evidence="22">Ribonuclease III</fullName>
    </alternativeName>
    <alternativeName>
        <fullName evidence="24 25">protein Drosha</fullName>
    </alternativeName>
</protein>
<evidence type="ECO:0000313" key="32">
    <source>
        <dbReference type="Proteomes" id="UP000827892"/>
    </source>
</evidence>
<evidence type="ECO:0000256" key="8">
    <source>
        <dbReference type="ARBA" id="ARBA00022473"/>
    </source>
</evidence>
<dbReference type="GO" id="GO:0006364">
    <property type="term" value="P:rRNA processing"/>
    <property type="evidence" value="ECO:0007669"/>
    <property type="project" value="UniProtKB-KW"/>
</dbReference>
<evidence type="ECO:0000256" key="7">
    <source>
        <dbReference type="ARBA" id="ARBA00017706"/>
    </source>
</evidence>
<dbReference type="CDD" id="cd19877">
    <property type="entry name" value="DSRM_RNAse_III_meta_like"/>
    <property type="match status" value="1"/>
</dbReference>
<dbReference type="EC" id="3.1.26.3" evidence="6"/>
<dbReference type="GO" id="GO:0030154">
    <property type="term" value="P:cell differentiation"/>
    <property type="evidence" value="ECO:0007669"/>
    <property type="project" value="UniProtKB-KW"/>
</dbReference>
<dbReference type="Pfam" id="PF00636">
    <property type="entry name" value="Ribonuclease_3"/>
    <property type="match status" value="1"/>
</dbReference>
<evidence type="ECO:0000256" key="4">
    <source>
        <dbReference type="ARBA" id="ARBA00004123"/>
    </source>
</evidence>
<evidence type="ECO:0000313" key="31">
    <source>
        <dbReference type="EMBL" id="ULU10886.1"/>
    </source>
</evidence>
<dbReference type="GO" id="GO:0007506">
    <property type="term" value="P:gonadal mesoderm development"/>
    <property type="evidence" value="ECO:0007669"/>
    <property type="project" value="UniProtKB-KW"/>
</dbReference>
<keyword evidence="10" id="KW-0698">rRNA processing</keyword>
<evidence type="ECO:0000259" key="30">
    <source>
        <dbReference type="PROSITE" id="PS50142"/>
    </source>
</evidence>
<gene>
    <name evidence="31" type="ORF">L3Y34_014842</name>
</gene>
<dbReference type="PROSITE" id="PS50137">
    <property type="entry name" value="DS_RBD"/>
    <property type="match status" value="1"/>
</dbReference>
<dbReference type="Gene3D" id="3.30.160.20">
    <property type="match status" value="1"/>
</dbReference>
<evidence type="ECO:0000256" key="10">
    <source>
        <dbReference type="ARBA" id="ARBA00022552"/>
    </source>
</evidence>
<evidence type="ECO:0000256" key="1">
    <source>
        <dbReference type="ARBA" id="ARBA00000109"/>
    </source>
</evidence>
<evidence type="ECO:0000256" key="6">
    <source>
        <dbReference type="ARBA" id="ARBA00012177"/>
    </source>
</evidence>
<name>A0AAE9DSX7_CAEBR</name>
<dbReference type="SUPFAM" id="SSF54768">
    <property type="entry name" value="dsRNA-binding domain-like"/>
    <property type="match status" value="1"/>
</dbReference>
<evidence type="ECO:0000256" key="17">
    <source>
        <dbReference type="ARBA" id="ARBA00022842"/>
    </source>
</evidence>
<evidence type="ECO:0000256" key="20">
    <source>
        <dbReference type="ARBA" id="ARBA00023211"/>
    </source>
</evidence>
<dbReference type="CDD" id="cd00593">
    <property type="entry name" value="RIBOc"/>
    <property type="match status" value="2"/>
</dbReference>
<keyword evidence="8" id="KW-0217">Developmental protein</keyword>
<evidence type="ECO:0000256" key="3">
    <source>
        <dbReference type="ARBA" id="ARBA00001946"/>
    </source>
</evidence>
<evidence type="ECO:0000256" key="14">
    <source>
        <dbReference type="ARBA" id="ARBA00022759"/>
    </source>
</evidence>
<dbReference type="SMART" id="SM00358">
    <property type="entry name" value="DSRM"/>
    <property type="match status" value="1"/>
</dbReference>
<keyword evidence="13" id="KW-0677">Repeat</keyword>
<dbReference type="Gene3D" id="1.10.1520.10">
    <property type="entry name" value="Ribonuclease III domain"/>
    <property type="match status" value="2"/>
</dbReference>
<keyword evidence="19" id="KW-0334">Gonadal differentiation</keyword>
<evidence type="ECO:0000256" key="19">
    <source>
        <dbReference type="ARBA" id="ARBA00023156"/>
    </source>
</evidence>
<keyword evidence="12" id="KW-0479">Metal-binding</keyword>
<keyword evidence="27" id="KW-0175">Coiled coil</keyword>
<evidence type="ECO:0000256" key="24">
    <source>
        <dbReference type="ARBA" id="ARBA00078955"/>
    </source>
</evidence>
<dbReference type="GO" id="GO:0046872">
    <property type="term" value="F:metal ion binding"/>
    <property type="evidence" value="ECO:0007669"/>
    <property type="project" value="UniProtKB-KW"/>
</dbReference>
<dbReference type="FunFam" id="1.10.1520.10:FF:000002">
    <property type="entry name" value="Drosha ribonuclease III"/>
    <property type="match status" value="1"/>
</dbReference>
<dbReference type="PROSITE" id="PS00517">
    <property type="entry name" value="RNASE_3_1"/>
    <property type="match status" value="2"/>
</dbReference>
<dbReference type="InterPro" id="IPR036389">
    <property type="entry name" value="RNase_III_sf"/>
</dbReference>
<feature type="compositionally biased region" description="Basic and acidic residues" evidence="28">
    <location>
        <begin position="153"/>
        <end position="170"/>
    </location>
</feature>
<feature type="region of interest" description="Disordered" evidence="28">
    <location>
        <begin position="146"/>
        <end position="241"/>
    </location>
</feature>
<dbReference type="GO" id="GO:0004525">
    <property type="term" value="F:ribonuclease III activity"/>
    <property type="evidence" value="ECO:0007669"/>
    <property type="project" value="UniProtKB-EC"/>
</dbReference>
<reference evidence="31 32" key="1">
    <citation type="submission" date="2022-05" db="EMBL/GenBank/DDBJ databases">
        <title>Chromosome-level reference genomes for two strains of Caenorhabditis briggsae: an improved platform for comparative genomics.</title>
        <authorList>
            <person name="Stevens L."/>
            <person name="Andersen E.C."/>
        </authorList>
    </citation>
    <scope>NUCLEOTIDE SEQUENCE [LARGE SCALE GENOMIC DNA]</scope>
    <source>
        <strain evidence="31">QX1410_ONT</strain>
        <tissue evidence="31">Whole-organism</tissue>
    </source>
</reference>
<evidence type="ECO:0000256" key="2">
    <source>
        <dbReference type="ARBA" id="ARBA00001936"/>
    </source>
</evidence>
<dbReference type="GO" id="GO:0003723">
    <property type="term" value="F:RNA binding"/>
    <property type="evidence" value="ECO:0007669"/>
    <property type="project" value="UniProtKB-UniRule"/>
</dbReference>
<dbReference type="SMART" id="SM00535">
    <property type="entry name" value="RIBOc"/>
    <property type="match status" value="2"/>
</dbReference>
<evidence type="ECO:0000256" key="23">
    <source>
        <dbReference type="ARBA" id="ARBA00060285"/>
    </source>
</evidence>
<dbReference type="SUPFAM" id="SSF69065">
    <property type="entry name" value="RNase III domain-like"/>
    <property type="match status" value="2"/>
</dbReference>
<keyword evidence="17" id="KW-0460">Magnesium</keyword>
<dbReference type="Pfam" id="PF26050">
    <property type="entry name" value="Helical_CED_Drosha"/>
    <property type="match status" value="1"/>
</dbReference>
<keyword evidence="21" id="KW-0539">Nucleus</keyword>
<keyword evidence="20" id="KW-0464">Manganese</keyword>
<feature type="region of interest" description="Disordered" evidence="28">
    <location>
        <begin position="1"/>
        <end position="20"/>
    </location>
</feature>
<feature type="domain" description="RNase III" evidence="30">
    <location>
        <begin position="808"/>
        <end position="932"/>
    </location>
</feature>
<organism evidence="31 32">
    <name type="scientific">Caenorhabditis briggsae</name>
    <dbReference type="NCBI Taxonomy" id="6238"/>
    <lineage>
        <taxon>Eukaryota</taxon>
        <taxon>Metazoa</taxon>
        <taxon>Ecdysozoa</taxon>
        <taxon>Nematoda</taxon>
        <taxon>Chromadorea</taxon>
        <taxon>Rhabditida</taxon>
        <taxon>Rhabditina</taxon>
        <taxon>Rhabditomorpha</taxon>
        <taxon>Rhabditoidea</taxon>
        <taxon>Rhabditidae</taxon>
        <taxon>Peloderinae</taxon>
        <taxon>Caenorhabditis</taxon>
    </lineage>
</organism>
<dbReference type="Proteomes" id="UP000827892">
    <property type="component" value="Chromosome I"/>
</dbReference>
<evidence type="ECO:0000256" key="28">
    <source>
        <dbReference type="SAM" id="MobiDB-lite"/>
    </source>
</evidence>